<evidence type="ECO:0000313" key="13">
    <source>
        <dbReference type="EMBL" id="CAG9768926.1"/>
    </source>
</evidence>
<dbReference type="PANTHER" id="PTHR20961:SF148">
    <property type="entry name" value="EGF DOMAIN-SPECIFIC O-LINKED N-ACETYLGLUCOSAMINE TRANSFERASE"/>
    <property type="match status" value="1"/>
</dbReference>
<keyword evidence="4 11" id="KW-0732">Signal</keyword>
<gene>
    <name evidence="13" type="ORF">CEUTPL_LOCUS9444</name>
</gene>
<keyword evidence="5" id="KW-0256">Endoplasmic reticulum</keyword>
<dbReference type="GO" id="GO:0097363">
    <property type="term" value="F:protein O-acetylglucosaminyltransferase activity"/>
    <property type="evidence" value="ECO:0007669"/>
    <property type="project" value="UniProtKB-EC"/>
</dbReference>
<feature type="signal peptide" evidence="11">
    <location>
        <begin position="1"/>
        <end position="18"/>
    </location>
</feature>
<evidence type="ECO:0000313" key="14">
    <source>
        <dbReference type="Proteomes" id="UP001152799"/>
    </source>
</evidence>
<dbReference type="InterPro" id="IPR049625">
    <property type="entry name" value="Glyco_transf_61_cat"/>
</dbReference>
<dbReference type="Pfam" id="PF04577">
    <property type="entry name" value="Glyco_transf_61"/>
    <property type="match status" value="1"/>
</dbReference>
<evidence type="ECO:0000259" key="12">
    <source>
        <dbReference type="Pfam" id="PF04577"/>
    </source>
</evidence>
<feature type="domain" description="Glycosyltransferase 61 catalytic" evidence="12">
    <location>
        <begin position="303"/>
        <end position="426"/>
    </location>
</feature>
<keyword evidence="6" id="KW-0325">Glycoprotein</keyword>
<evidence type="ECO:0000256" key="10">
    <source>
        <dbReference type="ARBA" id="ARBA00049432"/>
    </source>
</evidence>
<evidence type="ECO:0000256" key="1">
    <source>
        <dbReference type="ARBA" id="ARBA00011970"/>
    </source>
</evidence>
<feature type="chain" id="PRO_5040247322" description="EGF domain-specific O-linked N-acetylglucosamine transferase" evidence="11">
    <location>
        <begin position="19"/>
        <end position="516"/>
    </location>
</feature>
<evidence type="ECO:0000256" key="7">
    <source>
        <dbReference type="ARBA" id="ARBA00040944"/>
    </source>
</evidence>
<dbReference type="PANTHER" id="PTHR20961">
    <property type="entry name" value="GLYCOSYLTRANSFERASE"/>
    <property type="match status" value="1"/>
</dbReference>
<evidence type="ECO:0000256" key="3">
    <source>
        <dbReference type="ARBA" id="ARBA00022679"/>
    </source>
</evidence>
<reference evidence="13" key="1">
    <citation type="submission" date="2022-01" db="EMBL/GenBank/DDBJ databases">
        <authorList>
            <person name="King R."/>
        </authorList>
    </citation>
    <scope>NUCLEOTIDE SEQUENCE</scope>
</reference>
<accession>A0A9N9MPH8</accession>
<evidence type="ECO:0000256" key="11">
    <source>
        <dbReference type="SAM" id="SignalP"/>
    </source>
</evidence>
<organism evidence="13 14">
    <name type="scientific">Ceutorhynchus assimilis</name>
    <name type="common">cabbage seed weevil</name>
    <dbReference type="NCBI Taxonomy" id="467358"/>
    <lineage>
        <taxon>Eukaryota</taxon>
        <taxon>Metazoa</taxon>
        <taxon>Ecdysozoa</taxon>
        <taxon>Arthropoda</taxon>
        <taxon>Hexapoda</taxon>
        <taxon>Insecta</taxon>
        <taxon>Pterygota</taxon>
        <taxon>Neoptera</taxon>
        <taxon>Endopterygota</taxon>
        <taxon>Coleoptera</taxon>
        <taxon>Polyphaga</taxon>
        <taxon>Cucujiformia</taxon>
        <taxon>Curculionidae</taxon>
        <taxon>Ceutorhynchinae</taxon>
        <taxon>Ceutorhynchus</taxon>
    </lineage>
</organism>
<dbReference type="OrthoDB" id="529273at2759"/>
<keyword evidence="3" id="KW-0808">Transferase</keyword>
<evidence type="ECO:0000256" key="2">
    <source>
        <dbReference type="ARBA" id="ARBA00022676"/>
    </source>
</evidence>
<evidence type="ECO:0000256" key="9">
    <source>
        <dbReference type="ARBA" id="ARBA00048317"/>
    </source>
</evidence>
<dbReference type="AlphaFoldDB" id="A0A9N9MPH8"/>
<keyword evidence="14" id="KW-1185">Reference proteome</keyword>
<dbReference type="EC" id="2.4.1.255" evidence="1"/>
<comment type="catalytic activity">
    <reaction evidence="10">
        <text>L-threonyl-[protein] + UDP-N-acetyl-alpha-D-glucosamine = 3-O-(N-acetyl-beta-D-glucosaminyl)-L-threonyl-[protein] + UDP + H(+)</text>
        <dbReference type="Rhea" id="RHEA:48908"/>
        <dbReference type="Rhea" id="RHEA-COMP:11060"/>
        <dbReference type="Rhea" id="RHEA-COMP:12252"/>
        <dbReference type="ChEBI" id="CHEBI:15378"/>
        <dbReference type="ChEBI" id="CHEBI:30013"/>
        <dbReference type="ChEBI" id="CHEBI:57705"/>
        <dbReference type="ChEBI" id="CHEBI:58223"/>
        <dbReference type="ChEBI" id="CHEBI:90840"/>
        <dbReference type="EC" id="2.4.1.255"/>
    </reaction>
</comment>
<dbReference type="GO" id="GO:0005788">
    <property type="term" value="C:endoplasmic reticulum lumen"/>
    <property type="evidence" value="ECO:0007669"/>
    <property type="project" value="TreeGrafter"/>
</dbReference>
<proteinExistence type="predicted"/>
<dbReference type="InterPro" id="IPR007657">
    <property type="entry name" value="Glycosyltransferase_61"/>
</dbReference>
<evidence type="ECO:0000256" key="4">
    <source>
        <dbReference type="ARBA" id="ARBA00022729"/>
    </source>
</evidence>
<dbReference type="Proteomes" id="UP001152799">
    <property type="component" value="Chromosome 5"/>
</dbReference>
<name>A0A9N9MPH8_9CUCU</name>
<keyword evidence="2" id="KW-0328">Glycosyltransferase</keyword>
<protein>
    <recommendedName>
        <fullName evidence="7">EGF domain-specific O-linked N-acetylglucosamine transferase</fullName>
        <ecNumber evidence="1">2.4.1.255</ecNumber>
    </recommendedName>
    <alternativeName>
        <fullName evidence="8">Extracellular O-linked N-acetylglucosamine transferase</fullName>
    </alternativeName>
</protein>
<dbReference type="EMBL" id="OU892281">
    <property type="protein sequence ID" value="CAG9768926.1"/>
    <property type="molecule type" value="Genomic_DNA"/>
</dbReference>
<evidence type="ECO:0000256" key="5">
    <source>
        <dbReference type="ARBA" id="ARBA00022824"/>
    </source>
</evidence>
<evidence type="ECO:0000256" key="6">
    <source>
        <dbReference type="ARBA" id="ARBA00023180"/>
    </source>
</evidence>
<evidence type="ECO:0000256" key="8">
    <source>
        <dbReference type="ARBA" id="ARBA00042574"/>
    </source>
</evidence>
<comment type="catalytic activity">
    <reaction evidence="9">
        <text>L-seryl-[protein] + UDP-N-acetyl-alpha-D-glucosamine = 3-O-(N-acetyl-beta-D-glucosaminyl)-L-seryl-[protein] + UDP + H(+)</text>
        <dbReference type="Rhea" id="RHEA:48904"/>
        <dbReference type="Rhea" id="RHEA-COMP:9863"/>
        <dbReference type="Rhea" id="RHEA-COMP:12251"/>
        <dbReference type="ChEBI" id="CHEBI:15378"/>
        <dbReference type="ChEBI" id="CHEBI:29999"/>
        <dbReference type="ChEBI" id="CHEBI:57705"/>
        <dbReference type="ChEBI" id="CHEBI:58223"/>
        <dbReference type="ChEBI" id="CHEBI:90838"/>
        <dbReference type="EC" id="2.4.1.255"/>
    </reaction>
</comment>
<sequence length="516" mass="60580">MESCILTVFLVLIQKISCDNFSSINLPLEHIPYYFTKFPDVAAKCQNDPECPYKDHIQTKHWGYEFNVEWGQQYSVPDCPGDHKGWVQTKFDQQNTFYTQGDFGFVKQQALEMKVICEPLFPHDSILECSDHMRYCRGRNLMINFTSLANRQEPIRYKMDVLSKGDIGGYCDLKEDEIEKQADHISALQSWGPEIRYFTKLDDRPIVKGVCDVVIERPTYIMKIDATVNMYHHFCDFLNLYASLHLNNQPDAFSTDINILIWETFTYRSLFQETWKAFTTRELWDLKTFRGETVCFKNVFFPLLPRMIFGLYYNTPLIYGCKKSGLFHAFSKHILHRLQIPIYPRVNRKVRVTLLSRDTKYRRILNEDKLMEVIEDNEDYEIQRVVYNKDIPFKKQLEITANTDVLVGIHGAGLTHLLFLPDWASVFEVYNCEDANCYSDLSRLRGVHYVTWKDSDKLTSETDGSHKGGAHAKFANYSFDVKEFQRLLKEATDHVKKHPQFNEYVDESKQYGHDEL</sequence>